<comment type="caution">
    <text evidence="13">The sequence shown here is derived from an EMBL/GenBank/DDBJ whole genome shotgun (WGS) entry which is preliminary data.</text>
</comment>
<evidence type="ECO:0000313" key="14">
    <source>
        <dbReference type="Proteomes" id="UP000757232"/>
    </source>
</evidence>
<protein>
    <recommendedName>
        <fullName evidence="10">Mitochondrial distribution and morphology protein 34</fullName>
    </recommendedName>
</protein>
<feature type="compositionally biased region" description="Polar residues" evidence="11">
    <location>
        <begin position="428"/>
        <end position="451"/>
    </location>
</feature>
<dbReference type="PANTHER" id="PTHR28185">
    <property type="entry name" value="MITOCHONDRIAL DISTRIBUTION AND MORPHOLOGY PROTEIN 34"/>
    <property type="match status" value="1"/>
</dbReference>
<evidence type="ECO:0000256" key="1">
    <source>
        <dbReference type="ARBA" id="ARBA00004370"/>
    </source>
</evidence>
<comment type="domain">
    <text evidence="10">Lacks alpha-helical transmembrane segments, suggesting that it resides in the membrane via beta-sheet conformations similar to those predicted for other outer membrane proteins and porin.</text>
</comment>
<evidence type="ECO:0000256" key="11">
    <source>
        <dbReference type="SAM" id="MobiDB-lite"/>
    </source>
</evidence>
<dbReference type="InterPro" id="IPR027536">
    <property type="entry name" value="MDM34"/>
</dbReference>
<evidence type="ECO:0000256" key="9">
    <source>
        <dbReference type="ARBA" id="ARBA00023136"/>
    </source>
</evidence>
<feature type="region of interest" description="Disordered" evidence="11">
    <location>
        <begin position="428"/>
        <end position="470"/>
    </location>
</feature>
<feature type="compositionally biased region" description="Polar residues" evidence="11">
    <location>
        <begin position="247"/>
        <end position="272"/>
    </location>
</feature>
<keyword evidence="8 10" id="KW-0496">Mitochondrion</keyword>
<evidence type="ECO:0000256" key="3">
    <source>
        <dbReference type="ARBA" id="ARBA00022452"/>
    </source>
</evidence>
<feature type="compositionally biased region" description="Low complexity" evidence="11">
    <location>
        <begin position="511"/>
        <end position="533"/>
    </location>
</feature>
<feature type="region of interest" description="Disordered" evidence="11">
    <location>
        <begin position="482"/>
        <end position="501"/>
    </location>
</feature>
<evidence type="ECO:0000256" key="4">
    <source>
        <dbReference type="ARBA" id="ARBA00022692"/>
    </source>
</evidence>
<dbReference type="Pfam" id="PF26545">
    <property type="entry name" value="Mdm34_N"/>
    <property type="match status" value="1"/>
</dbReference>
<dbReference type="GO" id="GO:0008289">
    <property type="term" value="F:lipid binding"/>
    <property type="evidence" value="ECO:0007669"/>
    <property type="project" value="UniProtKB-KW"/>
</dbReference>
<keyword evidence="7" id="KW-0446">Lipid-binding</keyword>
<dbReference type="GO" id="GO:0007005">
    <property type="term" value="P:mitochondrion organization"/>
    <property type="evidence" value="ECO:0007669"/>
    <property type="project" value="InterPro"/>
</dbReference>
<evidence type="ECO:0000256" key="2">
    <source>
        <dbReference type="ARBA" id="ARBA00022448"/>
    </source>
</evidence>
<feature type="compositionally biased region" description="Low complexity" evidence="11">
    <location>
        <begin position="640"/>
        <end position="650"/>
    </location>
</feature>
<organism evidence="13 14">
    <name type="scientific">Sanghuangporus baumii</name>
    <name type="common">Phellinus baumii</name>
    <dbReference type="NCBI Taxonomy" id="108892"/>
    <lineage>
        <taxon>Eukaryota</taxon>
        <taxon>Fungi</taxon>
        <taxon>Dikarya</taxon>
        <taxon>Basidiomycota</taxon>
        <taxon>Agaricomycotina</taxon>
        <taxon>Agaricomycetes</taxon>
        <taxon>Hymenochaetales</taxon>
        <taxon>Hymenochaetaceae</taxon>
        <taxon>Sanghuangporus</taxon>
    </lineage>
</organism>
<keyword evidence="5 10" id="KW-1000">Mitochondrion outer membrane</keyword>
<dbReference type="GO" id="GO:1990456">
    <property type="term" value="P:mitochondrion-endoplasmic reticulum membrane tethering"/>
    <property type="evidence" value="ECO:0007669"/>
    <property type="project" value="TreeGrafter"/>
</dbReference>
<evidence type="ECO:0000256" key="8">
    <source>
        <dbReference type="ARBA" id="ARBA00023128"/>
    </source>
</evidence>
<comment type="similarity">
    <text evidence="10">Belongs to the MDM34 family.</text>
</comment>
<dbReference type="AlphaFoldDB" id="A0A9Q5HT66"/>
<dbReference type="InterPro" id="IPR058825">
    <property type="entry name" value="MDM34_N"/>
</dbReference>
<comment type="subcellular location">
    <subcellularLocation>
        <location evidence="1">Membrane</location>
    </subcellularLocation>
    <subcellularLocation>
        <location evidence="10">Mitochondrion outer membrane</location>
        <topology evidence="10">Multi-pass membrane protein</topology>
    </subcellularLocation>
    <text evidence="10">The ERMES/MDM complex localizes to a few discrete foci (around 10 per single cell), that represent mitochondria-endoplasmic reticulum junctions. These foci are often found next to mtDNA nucleoids.</text>
</comment>
<feature type="compositionally biased region" description="Basic and acidic residues" evidence="11">
    <location>
        <begin position="623"/>
        <end position="639"/>
    </location>
</feature>
<keyword evidence="14" id="KW-1185">Reference proteome</keyword>
<keyword evidence="9 10" id="KW-0472">Membrane</keyword>
<keyword evidence="6" id="KW-0445">Lipid transport</keyword>
<dbReference type="Proteomes" id="UP000757232">
    <property type="component" value="Unassembled WGS sequence"/>
</dbReference>
<proteinExistence type="inferred from homology"/>
<dbReference type="EMBL" id="LNZH02000210">
    <property type="protein sequence ID" value="OCB85387.1"/>
    <property type="molecule type" value="Genomic_DNA"/>
</dbReference>
<feature type="region of interest" description="Disordered" evidence="11">
    <location>
        <begin position="234"/>
        <end position="274"/>
    </location>
</feature>
<dbReference type="PROSITE" id="PS51847">
    <property type="entry name" value="SMP"/>
    <property type="match status" value="1"/>
</dbReference>
<dbReference type="OrthoDB" id="17927at2759"/>
<keyword evidence="2" id="KW-0813">Transport</keyword>
<evidence type="ECO:0000313" key="13">
    <source>
        <dbReference type="EMBL" id="OCB85387.1"/>
    </source>
</evidence>
<evidence type="ECO:0000256" key="7">
    <source>
        <dbReference type="ARBA" id="ARBA00023121"/>
    </source>
</evidence>
<feature type="region of interest" description="Disordered" evidence="11">
    <location>
        <begin position="585"/>
        <end position="651"/>
    </location>
</feature>
<feature type="region of interest" description="Disordered" evidence="11">
    <location>
        <begin position="506"/>
        <end position="533"/>
    </location>
</feature>
<comment type="subunit">
    <text evidence="10">Component of the ER-mitochondria encounter structure (ERMES) or MDM complex, composed of MMM1, MDM10, MDM12 and MDM34.</text>
</comment>
<evidence type="ECO:0000256" key="5">
    <source>
        <dbReference type="ARBA" id="ARBA00022787"/>
    </source>
</evidence>
<dbReference type="CDD" id="cd21673">
    <property type="entry name" value="SMP_Mdm34"/>
    <property type="match status" value="1"/>
</dbReference>
<dbReference type="PANTHER" id="PTHR28185:SF1">
    <property type="entry name" value="MITOCHONDRIAL DISTRIBUTION AND MORPHOLOGY PROTEIN 34"/>
    <property type="match status" value="1"/>
</dbReference>
<dbReference type="HAMAP" id="MF_03105">
    <property type="entry name" value="Mdm34"/>
    <property type="match status" value="1"/>
</dbReference>
<reference evidence="13" key="1">
    <citation type="submission" date="2016-06" db="EMBL/GenBank/DDBJ databases">
        <title>Draft Genome sequence of the fungus Inonotus baumii.</title>
        <authorList>
            <person name="Zhu H."/>
            <person name="Lin W."/>
        </authorList>
    </citation>
    <scope>NUCLEOTIDE SEQUENCE</scope>
    <source>
        <strain evidence="13">821</strain>
    </source>
</reference>
<sequence>MSFSFQWPRFSEQFHKDAIQLLNNALNKGTKPPVIADKIEVVELEMGTQPPELEIRDIGELTTTQFRGIFRFSYAGDAHIVLKTKVQANPLYHKKADIYLMSGSKGMVAANQPLIVPMLLRLSNFKLSSYVVLVVSKQKGITLVFKTDPLQNVDINSTFDSFTVIQKFIQKEIENQLRQMFREDLPSIIHRLSQQWIKKSTTVEAPYLARRPMMYRQPGLETVSNPDYTRTTLSLQPVSNPLAARRGSSSVEGRPSSLRTISSRPSLSNLRTPSEMPQLHYDQESGTFKTEIPERRAFSHLGRIHRESRGLADLAEEGSEYGGTDGEGSFDVVDWEDAMTDIIPPSVTELESIPAVGGGVITRPRVYHASSLLHQTPTPSALYARSPSFVERTSSQPRLAQLFVDVRQPTLLGQYRNLTSLPVSRRTSWDTQSIPDGSQFSGLTQYRSSDIPQIRRTTVEDDVDEFPFDNIPDAQHFARQQNSTGEITAPSNASSNATQLDGNVTSIPEQASASRRSSVSSHAAPPSSSAFSDISDAEGEAKIVLRPGFNNAVSQLSLLNRSNHTLSPYTRPLEHFMIRSVPPKTMMSRERSQGTITERQPVKARRKRTWRLGGGTTTESDDDTSRPQPDIHTEIKADAPDSSSSAASDFDVSEIDRYFRSRDDNSPHIHTPNLEPQLLYPAYLRHRSSITQRKL</sequence>
<keyword evidence="3 10" id="KW-1134">Transmembrane beta strand</keyword>
<comment type="function">
    <text evidence="10">Component of the ERMES/MDM complex, which serves as a molecular tether to connect the endoplasmic reticulum (ER) and mitochondria. Components of this complex are involved in the control of mitochondrial shape and protein biogenesis, and function in nonvesicular lipid trafficking between the ER and mitochondria. MDM34 is required for the interaction of the ER-resident membrane protein MMM1 and the outer mitochondrial membrane-resident beta-barrel protein MDM10.</text>
</comment>
<evidence type="ECO:0000256" key="6">
    <source>
        <dbReference type="ARBA" id="ARBA00023055"/>
    </source>
</evidence>
<evidence type="ECO:0000256" key="10">
    <source>
        <dbReference type="HAMAP-Rule" id="MF_03105"/>
    </source>
</evidence>
<evidence type="ECO:0000259" key="12">
    <source>
        <dbReference type="PROSITE" id="PS51847"/>
    </source>
</evidence>
<name>A0A9Q5HT66_SANBA</name>
<gene>
    <name evidence="10" type="primary">MDM34</name>
    <name evidence="13" type="ORF">A7U60_g7697</name>
</gene>
<dbReference type="GO" id="GO:0015914">
    <property type="term" value="P:phospholipid transport"/>
    <property type="evidence" value="ECO:0007669"/>
    <property type="project" value="TreeGrafter"/>
</dbReference>
<keyword evidence="4 10" id="KW-0812">Transmembrane</keyword>
<dbReference type="GO" id="GO:0032865">
    <property type="term" value="C:ERMES complex"/>
    <property type="evidence" value="ECO:0007669"/>
    <property type="project" value="UniProtKB-UniRule"/>
</dbReference>
<accession>A0A9Q5HT66</accession>
<dbReference type="InterPro" id="IPR031468">
    <property type="entry name" value="SMP_LBD"/>
</dbReference>
<feature type="domain" description="SMP-LTD" evidence="12">
    <location>
        <begin position="1"/>
        <end position="194"/>
    </location>
</feature>